<sequence length="324" mass="37072">MTQAPSDTSDYQRFDEMLLHLEPRGARIPYNVCYDKENNIWVASKGGLFKFDGKSLRTLFEERKYCKKQAPFPQVIPYENRIIYTSAEHSDYTTILKIMSLDGDVIHESFIDGLLNSLTITPSGDMYIVKQVQPRERQNYIMTTHVDTPIGWDIVWESSPGESFSRICALDDDTIIAAVNDFPTNMNSAQRLVFYDIGSKKEKCSALKTGVEPGDILFPRCIRKYDSGFLVFDKSGRFSEFSYDGKAEVKFVAVRAEIDRYIGEGFDVKDGEALMAISALVKDPQHRLICDDWLEMIKLDGSSWKKMREQKKAEEAAKRVQELD</sequence>
<dbReference type="EnsemblMetazoa" id="CJA01955.1">
    <property type="protein sequence ID" value="CJA01955.1"/>
    <property type="gene ID" value="WBGene00121159"/>
</dbReference>
<dbReference type="SUPFAM" id="SSF63829">
    <property type="entry name" value="Calcium-dependent phosphotriesterase"/>
    <property type="match status" value="1"/>
</dbReference>
<dbReference type="OMA" id="CDDWLEK"/>
<dbReference type="Proteomes" id="UP000005237">
    <property type="component" value="Unassembled WGS sequence"/>
</dbReference>
<reference evidence="2" key="1">
    <citation type="submission" date="2010-08" db="EMBL/GenBank/DDBJ databases">
        <authorList>
            <consortium name="Caenorhabditis japonica Sequencing Consortium"/>
            <person name="Wilson R.K."/>
        </authorList>
    </citation>
    <scope>NUCLEOTIDE SEQUENCE [LARGE SCALE GENOMIC DNA]</scope>
    <source>
        <strain evidence="2">DF5081</strain>
    </source>
</reference>
<evidence type="ECO:0000313" key="2">
    <source>
        <dbReference type="Proteomes" id="UP000005237"/>
    </source>
</evidence>
<proteinExistence type="predicted"/>
<dbReference type="AlphaFoldDB" id="A0A8R1DGY6"/>
<evidence type="ECO:0000313" key="1">
    <source>
        <dbReference type="EnsemblMetazoa" id="CJA01955.1"/>
    </source>
</evidence>
<reference evidence="1" key="2">
    <citation type="submission" date="2022-06" db="UniProtKB">
        <authorList>
            <consortium name="EnsemblMetazoa"/>
        </authorList>
    </citation>
    <scope>IDENTIFICATION</scope>
    <source>
        <strain evidence="1">DF5081</strain>
    </source>
</reference>
<accession>A0A8R1DGY6</accession>
<keyword evidence="2" id="KW-1185">Reference proteome</keyword>
<organism evidence="1 2">
    <name type="scientific">Caenorhabditis japonica</name>
    <dbReference type="NCBI Taxonomy" id="281687"/>
    <lineage>
        <taxon>Eukaryota</taxon>
        <taxon>Metazoa</taxon>
        <taxon>Ecdysozoa</taxon>
        <taxon>Nematoda</taxon>
        <taxon>Chromadorea</taxon>
        <taxon>Rhabditida</taxon>
        <taxon>Rhabditina</taxon>
        <taxon>Rhabditomorpha</taxon>
        <taxon>Rhabditoidea</taxon>
        <taxon>Rhabditidae</taxon>
        <taxon>Peloderinae</taxon>
        <taxon>Caenorhabditis</taxon>
    </lineage>
</organism>
<protein>
    <submittedName>
        <fullName evidence="1">Uncharacterized protein</fullName>
    </submittedName>
</protein>
<name>A0A8R1DGY6_CAEJA</name>